<dbReference type="InterPro" id="IPR012340">
    <property type="entry name" value="NA-bd_OB-fold"/>
</dbReference>
<proteinExistence type="predicted"/>
<keyword evidence="3" id="KW-1185">Reference proteome</keyword>
<name>A0AAE0ABC3_9ROSI</name>
<accession>A0AAE0ABC3</accession>
<dbReference type="GO" id="GO:0005634">
    <property type="term" value="C:nucleus"/>
    <property type="evidence" value="ECO:0007669"/>
    <property type="project" value="TreeGrafter"/>
</dbReference>
<dbReference type="InterPro" id="IPR001253">
    <property type="entry name" value="TIF_eIF-1A"/>
</dbReference>
<sequence length="144" mass="16441">MKRGRKNLKRAAEEQSLTVQDGQSVMQVVSLRGSNLIQVMDAQAKFQKSMWIKRGSFIVVDKSGKEKALKDGSEVACIVTKVLFYEQVRVLQMSSEWPEIFKSTNLDDSSGTLDTQTDKPPNPKRIMSQTWQTWLMKMLMDSLH</sequence>
<protein>
    <recommendedName>
        <fullName evidence="4">RNA-binding protein EIF1AD</fullName>
    </recommendedName>
</protein>
<dbReference type="Proteomes" id="UP001281410">
    <property type="component" value="Unassembled WGS sequence"/>
</dbReference>
<evidence type="ECO:0008006" key="4">
    <source>
        <dbReference type="Google" id="ProtNLM"/>
    </source>
</evidence>
<dbReference type="EMBL" id="JANJYJ010000006">
    <property type="protein sequence ID" value="KAK3206903.1"/>
    <property type="molecule type" value="Genomic_DNA"/>
</dbReference>
<dbReference type="Gene3D" id="2.40.50.140">
    <property type="entry name" value="Nucleic acid-binding proteins"/>
    <property type="match status" value="1"/>
</dbReference>
<gene>
    <name evidence="2" type="ORF">Dsin_020949</name>
</gene>
<reference evidence="2" key="1">
    <citation type="journal article" date="2023" name="Plant J.">
        <title>Genome sequences and population genomics provide insights into the demographic history, inbreeding, and mutation load of two 'living fossil' tree species of Dipteronia.</title>
        <authorList>
            <person name="Feng Y."/>
            <person name="Comes H.P."/>
            <person name="Chen J."/>
            <person name="Zhu S."/>
            <person name="Lu R."/>
            <person name="Zhang X."/>
            <person name="Li P."/>
            <person name="Qiu J."/>
            <person name="Olsen K.M."/>
            <person name="Qiu Y."/>
        </authorList>
    </citation>
    <scope>NUCLEOTIDE SEQUENCE</scope>
    <source>
        <strain evidence="2">NBL</strain>
    </source>
</reference>
<organism evidence="2 3">
    <name type="scientific">Dipteronia sinensis</name>
    <dbReference type="NCBI Taxonomy" id="43782"/>
    <lineage>
        <taxon>Eukaryota</taxon>
        <taxon>Viridiplantae</taxon>
        <taxon>Streptophyta</taxon>
        <taxon>Embryophyta</taxon>
        <taxon>Tracheophyta</taxon>
        <taxon>Spermatophyta</taxon>
        <taxon>Magnoliopsida</taxon>
        <taxon>eudicotyledons</taxon>
        <taxon>Gunneridae</taxon>
        <taxon>Pentapetalae</taxon>
        <taxon>rosids</taxon>
        <taxon>malvids</taxon>
        <taxon>Sapindales</taxon>
        <taxon>Sapindaceae</taxon>
        <taxon>Hippocastanoideae</taxon>
        <taxon>Acereae</taxon>
        <taxon>Dipteronia</taxon>
    </lineage>
</organism>
<keyword evidence="1" id="KW-0694">RNA-binding</keyword>
<evidence type="ECO:0000256" key="1">
    <source>
        <dbReference type="ARBA" id="ARBA00022884"/>
    </source>
</evidence>
<evidence type="ECO:0000313" key="2">
    <source>
        <dbReference type="EMBL" id="KAK3206903.1"/>
    </source>
</evidence>
<dbReference type="InterPro" id="IPR039294">
    <property type="entry name" value="EIF1AD"/>
</dbReference>
<dbReference type="PANTHER" id="PTHR21641:SF0">
    <property type="entry name" value="RNA-BINDING PROTEIN EIF1AD-RELATED"/>
    <property type="match status" value="1"/>
</dbReference>
<dbReference type="SMART" id="SM00652">
    <property type="entry name" value="eIF1a"/>
    <property type="match status" value="1"/>
</dbReference>
<comment type="caution">
    <text evidence="2">The sequence shown here is derived from an EMBL/GenBank/DDBJ whole genome shotgun (WGS) entry which is preliminary data.</text>
</comment>
<dbReference type="GO" id="GO:0003743">
    <property type="term" value="F:translation initiation factor activity"/>
    <property type="evidence" value="ECO:0007669"/>
    <property type="project" value="InterPro"/>
</dbReference>
<dbReference type="PANTHER" id="PTHR21641">
    <property type="entry name" value="TRANSLATION INITIATION FACTOR-RELATED"/>
    <property type="match status" value="1"/>
</dbReference>
<dbReference type="GO" id="GO:0003723">
    <property type="term" value="F:RNA binding"/>
    <property type="evidence" value="ECO:0007669"/>
    <property type="project" value="UniProtKB-KW"/>
</dbReference>
<dbReference type="SUPFAM" id="SSF50249">
    <property type="entry name" value="Nucleic acid-binding proteins"/>
    <property type="match status" value="1"/>
</dbReference>
<evidence type="ECO:0000313" key="3">
    <source>
        <dbReference type="Proteomes" id="UP001281410"/>
    </source>
</evidence>
<dbReference type="AlphaFoldDB" id="A0AAE0ABC3"/>